<feature type="region of interest" description="Disordered" evidence="1">
    <location>
        <begin position="307"/>
        <end position="339"/>
    </location>
</feature>
<evidence type="ECO:0000313" key="4">
    <source>
        <dbReference type="EMBL" id="CAH0367478.1"/>
    </source>
</evidence>
<dbReference type="AlphaFoldDB" id="A0A7S3ZYH7"/>
<feature type="compositionally biased region" description="Basic residues" evidence="1">
    <location>
        <begin position="330"/>
        <end position="339"/>
    </location>
</feature>
<feature type="compositionally biased region" description="Low complexity" evidence="1">
    <location>
        <begin position="216"/>
        <end position="229"/>
    </location>
</feature>
<feature type="transmembrane region" description="Helical" evidence="2">
    <location>
        <begin position="282"/>
        <end position="301"/>
    </location>
</feature>
<sequence>MAQCVVCSEDIDLAAAKSFPCCDALYCDACHEETAEGGTCGECFADLTAAAAPPPPPADSTPQLAPAMRPVTPTVFAVAPKPTLVALGTPSDCGTPNPRVSGTPAHERLAGDLRRVVLRKVDGNSPRSSPPPVPSPKIVTALQSGALRPTGSDATPRTATVKRFNDAEKALQRARETAAAAQAVQEAAVKETAARRQAAERAAAARSRNEARMPPRRSTSPRARAPSAKSPRRRSKSPRRSSVDLEAGPTVVKLKTAVAELSEANRKRTTGPRPRRSLSRRLAVLLAGLLFFGAASFYTAASVLEAPSNRSAVPPPRKRTSRRYLGTNSSKKKRLRGAA</sequence>
<evidence type="ECO:0000256" key="2">
    <source>
        <dbReference type="SAM" id="Phobius"/>
    </source>
</evidence>
<name>A0A7S3ZYH7_9STRA</name>
<evidence type="ECO:0000313" key="3">
    <source>
        <dbReference type="EMBL" id="CAE0698058.1"/>
    </source>
</evidence>
<feature type="region of interest" description="Disordered" evidence="1">
    <location>
        <begin position="192"/>
        <end position="249"/>
    </location>
</feature>
<organism evidence="3">
    <name type="scientific">Pelagomonas calceolata</name>
    <dbReference type="NCBI Taxonomy" id="35677"/>
    <lineage>
        <taxon>Eukaryota</taxon>
        <taxon>Sar</taxon>
        <taxon>Stramenopiles</taxon>
        <taxon>Ochrophyta</taxon>
        <taxon>Pelagophyceae</taxon>
        <taxon>Pelagomonadales</taxon>
        <taxon>Pelagomonadaceae</taxon>
        <taxon>Pelagomonas</taxon>
    </lineage>
</organism>
<gene>
    <name evidence="3" type="ORF">PCAL00307_LOCUS13494</name>
    <name evidence="4" type="ORF">PECAL_2P05000</name>
</gene>
<dbReference type="EMBL" id="CAKKNE010000002">
    <property type="protein sequence ID" value="CAH0367478.1"/>
    <property type="molecule type" value="Genomic_DNA"/>
</dbReference>
<dbReference type="EMBL" id="HBIW01015643">
    <property type="protein sequence ID" value="CAE0698058.1"/>
    <property type="molecule type" value="Transcribed_RNA"/>
</dbReference>
<protein>
    <submittedName>
        <fullName evidence="3">Uncharacterized protein</fullName>
    </submittedName>
</protein>
<evidence type="ECO:0000256" key="1">
    <source>
        <dbReference type="SAM" id="MobiDB-lite"/>
    </source>
</evidence>
<reference evidence="3" key="1">
    <citation type="submission" date="2021-01" db="EMBL/GenBank/DDBJ databases">
        <authorList>
            <person name="Corre E."/>
            <person name="Pelletier E."/>
            <person name="Niang G."/>
            <person name="Scheremetjew M."/>
            <person name="Finn R."/>
            <person name="Kale V."/>
            <person name="Holt S."/>
            <person name="Cochrane G."/>
            <person name="Meng A."/>
            <person name="Brown T."/>
            <person name="Cohen L."/>
        </authorList>
    </citation>
    <scope>NUCLEOTIDE SEQUENCE</scope>
    <source>
        <strain evidence="3">CCMP1756</strain>
    </source>
</reference>
<accession>A0A7S3ZYH7</accession>
<keyword evidence="2" id="KW-0472">Membrane</keyword>
<feature type="compositionally biased region" description="Basic residues" evidence="1">
    <location>
        <begin position="230"/>
        <end position="239"/>
    </location>
</feature>
<proteinExistence type="predicted"/>
<dbReference type="Proteomes" id="UP000789595">
    <property type="component" value="Unassembled WGS sequence"/>
</dbReference>
<evidence type="ECO:0000313" key="5">
    <source>
        <dbReference type="Proteomes" id="UP000789595"/>
    </source>
</evidence>
<keyword evidence="5" id="KW-1185">Reference proteome</keyword>
<keyword evidence="2" id="KW-1133">Transmembrane helix</keyword>
<keyword evidence="2" id="KW-0812">Transmembrane</keyword>
<reference evidence="4" key="2">
    <citation type="submission" date="2021-11" db="EMBL/GenBank/DDBJ databases">
        <authorList>
            <consortium name="Genoscope - CEA"/>
            <person name="William W."/>
        </authorList>
    </citation>
    <scope>NUCLEOTIDE SEQUENCE</scope>
</reference>